<proteinExistence type="predicted"/>
<keyword evidence="2" id="KW-1185">Reference proteome</keyword>
<organism evidence="1 2">
    <name type="scientific">Longimicrobium terrae</name>
    <dbReference type="NCBI Taxonomy" id="1639882"/>
    <lineage>
        <taxon>Bacteria</taxon>
        <taxon>Pseudomonadati</taxon>
        <taxon>Gemmatimonadota</taxon>
        <taxon>Longimicrobiia</taxon>
        <taxon>Longimicrobiales</taxon>
        <taxon>Longimicrobiaceae</taxon>
        <taxon>Longimicrobium</taxon>
    </lineage>
</organism>
<evidence type="ECO:0000313" key="2">
    <source>
        <dbReference type="Proteomes" id="UP000582837"/>
    </source>
</evidence>
<accession>A0A841H4X0</accession>
<protein>
    <submittedName>
        <fullName evidence="1">Uncharacterized protein</fullName>
    </submittedName>
</protein>
<gene>
    <name evidence="1" type="ORF">HNQ61_004690</name>
</gene>
<dbReference type="AlphaFoldDB" id="A0A841H4X0"/>
<comment type="caution">
    <text evidence="1">The sequence shown here is derived from an EMBL/GenBank/DDBJ whole genome shotgun (WGS) entry which is preliminary data.</text>
</comment>
<reference evidence="1 2" key="1">
    <citation type="submission" date="2020-08" db="EMBL/GenBank/DDBJ databases">
        <title>Genomic Encyclopedia of Type Strains, Phase IV (KMG-IV): sequencing the most valuable type-strain genomes for metagenomic binning, comparative biology and taxonomic classification.</title>
        <authorList>
            <person name="Goeker M."/>
        </authorList>
    </citation>
    <scope>NUCLEOTIDE SEQUENCE [LARGE SCALE GENOMIC DNA]</scope>
    <source>
        <strain evidence="1 2">DSM 29007</strain>
    </source>
</reference>
<name>A0A841H4X0_9BACT</name>
<dbReference type="EMBL" id="JACHIA010000020">
    <property type="protein sequence ID" value="MBB6073024.1"/>
    <property type="molecule type" value="Genomic_DNA"/>
</dbReference>
<dbReference type="RefSeq" id="WP_170040103.1">
    <property type="nucleotide sequence ID" value="NZ_JABDTL010000002.1"/>
</dbReference>
<dbReference type="Proteomes" id="UP000582837">
    <property type="component" value="Unassembled WGS sequence"/>
</dbReference>
<evidence type="ECO:0000313" key="1">
    <source>
        <dbReference type="EMBL" id="MBB6073024.1"/>
    </source>
</evidence>
<sequence length="60" mass="7118">MDELRIDAVAMVRAIRDAHYEMLKDATQEERIRFFHEESAKFRAEMAERRLAGRHARDGN</sequence>